<dbReference type="AlphaFoldDB" id="A0A0E0C887"/>
<feature type="region of interest" description="Disordered" evidence="1">
    <location>
        <begin position="83"/>
        <end position="108"/>
    </location>
</feature>
<evidence type="ECO:0000256" key="1">
    <source>
        <dbReference type="SAM" id="MobiDB-lite"/>
    </source>
</evidence>
<reference evidence="2" key="2">
    <citation type="submission" date="2018-05" db="EMBL/GenBank/DDBJ databases">
        <title>OmerRS3 (Oryza meridionalis Reference Sequence Version 3).</title>
        <authorList>
            <person name="Zhang J."/>
            <person name="Kudrna D."/>
            <person name="Lee S."/>
            <person name="Talag J."/>
            <person name="Welchert J."/>
            <person name="Wing R.A."/>
        </authorList>
    </citation>
    <scope>NUCLEOTIDE SEQUENCE [LARGE SCALE GENOMIC DNA]</scope>
    <source>
        <strain evidence="2">cv. OR44</strain>
    </source>
</reference>
<dbReference type="HOGENOM" id="CLU_2201162_0_0_1"/>
<keyword evidence="3" id="KW-1185">Reference proteome</keyword>
<organism evidence="2">
    <name type="scientific">Oryza meridionalis</name>
    <dbReference type="NCBI Taxonomy" id="40149"/>
    <lineage>
        <taxon>Eukaryota</taxon>
        <taxon>Viridiplantae</taxon>
        <taxon>Streptophyta</taxon>
        <taxon>Embryophyta</taxon>
        <taxon>Tracheophyta</taxon>
        <taxon>Spermatophyta</taxon>
        <taxon>Magnoliopsida</taxon>
        <taxon>Liliopsida</taxon>
        <taxon>Poales</taxon>
        <taxon>Poaceae</taxon>
        <taxon>BOP clade</taxon>
        <taxon>Oryzoideae</taxon>
        <taxon>Oryzeae</taxon>
        <taxon>Oryzinae</taxon>
        <taxon>Oryza</taxon>
    </lineage>
</organism>
<protein>
    <submittedName>
        <fullName evidence="2">Uncharacterized protein</fullName>
    </submittedName>
</protein>
<name>A0A0E0C887_9ORYZ</name>
<dbReference type="Proteomes" id="UP000008021">
    <property type="component" value="Chromosome 1"/>
</dbReference>
<accession>A0A0E0C887</accession>
<sequence length="108" mass="11397">MAFLTSLTSSRLSPRCTMRFRWNSPCFTRLNSIAPARVGSGGMAGSLAGSAALRVHAMRSVSSDMPSPREWCTRIAVVAAASDVGKSSTWNSHSGRDSSMGLVDSDAT</sequence>
<evidence type="ECO:0000313" key="3">
    <source>
        <dbReference type="Proteomes" id="UP000008021"/>
    </source>
</evidence>
<dbReference type="Gramene" id="OMERI01G29330.1">
    <property type="protein sequence ID" value="OMERI01G29330.1"/>
    <property type="gene ID" value="OMERI01G29330"/>
</dbReference>
<dbReference type="EnsemblPlants" id="OMERI01G29330.1">
    <property type="protein sequence ID" value="OMERI01G29330.1"/>
    <property type="gene ID" value="OMERI01G29330"/>
</dbReference>
<reference evidence="2" key="1">
    <citation type="submission" date="2015-04" db="UniProtKB">
        <authorList>
            <consortium name="EnsemblPlants"/>
        </authorList>
    </citation>
    <scope>IDENTIFICATION</scope>
</reference>
<proteinExistence type="predicted"/>
<evidence type="ECO:0000313" key="2">
    <source>
        <dbReference type="EnsemblPlants" id="OMERI01G29330.1"/>
    </source>
</evidence>